<dbReference type="PANTHER" id="PTHR43976:SF16">
    <property type="entry name" value="SHORT-CHAIN DEHYDROGENASE_REDUCTASE FAMILY PROTEIN"/>
    <property type="match status" value="1"/>
</dbReference>
<proteinExistence type="inferred from homology"/>
<evidence type="ECO:0000313" key="4">
    <source>
        <dbReference type="EMBL" id="MBK1783087.1"/>
    </source>
</evidence>
<evidence type="ECO:0000256" key="2">
    <source>
        <dbReference type="ARBA" id="ARBA00023002"/>
    </source>
</evidence>
<dbReference type="GO" id="GO:0016491">
    <property type="term" value="F:oxidoreductase activity"/>
    <property type="evidence" value="ECO:0007669"/>
    <property type="project" value="UniProtKB-KW"/>
</dbReference>
<dbReference type="PRINTS" id="PR00080">
    <property type="entry name" value="SDRFAMILY"/>
</dbReference>
<dbReference type="SUPFAM" id="SSF51735">
    <property type="entry name" value="NAD(P)-binding Rossmann-fold domains"/>
    <property type="match status" value="1"/>
</dbReference>
<dbReference type="EMBL" id="JAENJH010000001">
    <property type="protein sequence ID" value="MBK1783087.1"/>
    <property type="molecule type" value="Genomic_DNA"/>
</dbReference>
<dbReference type="InterPro" id="IPR020904">
    <property type="entry name" value="Sc_DH/Rdtase_CS"/>
</dbReference>
<dbReference type="PROSITE" id="PS00061">
    <property type="entry name" value="ADH_SHORT"/>
    <property type="match status" value="1"/>
</dbReference>
<sequence>MTANTAPRVWFITGASRGLGRAFAEAALAEGDRVIGTARDVSALDDLVAEYEGSLVTLSLDVTDRTAVIATVGKAAATFGRLDIVVNNAGQLLFGMLEESTEKQVRDHFDTNVFGALWVSQAVIPHLRAQGSGHILQVTSMGSTGGFASVGVYGAGKAALDALSEALAMEVESFGITVTILQPGSFATDLFTRGTTASEPNEAYAALRAELAELWAESNDPDPREAAPVVLEVTRMAEPPKRLILGSRSYDLVVQDLLTRVGEHRRWEELSGRAGTT</sequence>
<comment type="caution">
    <text evidence="4">The sequence shown here is derived from an EMBL/GenBank/DDBJ whole genome shotgun (WGS) entry which is preliminary data.</text>
</comment>
<dbReference type="PANTHER" id="PTHR43976">
    <property type="entry name" value="SHORT CHAIN DEHYDROGENASE"/>
    <property type="match status" value="1"/>
</dbReference>
<dbReference type="Pfam" id="PF00106">
    <property type="entry name" value="adh_short"/>
    <property type="match status" value="1"/>
</dbReference>
<dbReference type="CDD" id="cd05374">
    <property type="entry name" value="17beta-HSD-like_SDR_c"/>
    <property type="match status" value="1"/>
</dbReference>
<dbReference type="PRINTS" id="PR00081">
    <property type="entry name" value="GDHRDH"/>
</dbReference>
<dbReference type="Proteomes" id="UP000635245">
    <property type="component" value="Unassembled WGS sequence"/>
</dbReference>
<keyword evidence="2" id="KW-0560">Oxidoreductase</keyword>
<keyword evidence="5" id="KW-1185">Reference proteome</keyword>
<name>A0A934V2K9_9PSEU</name>
<organism evidence="4 5">
    <name type="scientific">Prauserella cavernicola</name>
    <dbReference type="NCBI Taxonomy" id="2800127"/>
    <lineage>
        <taxon>Bacteria</taxon>
        <taxon>Bacillati</taxon>
        <taxon>Actinomycetota</taxon>
        <taxon>Actinomycetes</taxon>
        <taxon>Pseudonocardiales</taxon>
        <taxon>Pseudonocardiaceae</taxon>
        <taxon>Prauserella</taxon>
    </lineage>
</organism>
<dbReference type="AlphaFoldDB" id="A0A934V2K9"/>
<dbReference type="InterPro" id="IPR036291">
    <property type="entry name" value="NAD(P)-bd_dom_sf"/>
</dbReference>
<accession>A0A934V2K9</accession>
<dbReference type="Gene3D" id="3.40.50.720">
    <property type="entry name" value="NAD(P)-binding Rossmann-like Domain"/>
    <property type="match status" value="1"/>
</dbReference>
<gene>
    <name evidence="4" type="ORF">JHE00_02030</name>
</gene>
<dbReference type="NCBIfam" id="NF006114">
    <property type="entry name" value="PRK08263.1"/>
    <property type="match status" value="1"/>
</dbReference>
<dbReference type="InterPro" id="IPR002347">
    <property type="entry name" value="SDR_fam"/>
</dbReference>
<evidence type="ECO:0000256" key="1">
    <source>
        <dbReference type="ARBA" id="ARBA00006484"/>
    </source>
</evidence>
<dbReference type="InterPro" id="IPR051911">
    <property type="entry name" value="SDR_oxidoreductase"/>
</dbReference>
<dbReference type="RefSeq" id="WP_200314142.1">
    <property type="nucleotide sequence ID" value="NZ_JAENJH010000001.1"/>
</dbReference>
<evidence type="ECO:0000256" key="3">
    <source>
        <dbReference type="RuleBase" id="RU000363"/>
    </source>
</evidence>
<protein>
    <submittedName>
        <fullName evidence="4">SDR family NAD(P)-dependent oxidoreductase</fullName>
    </submittedName>
</protein>
<evidence type="ECO:0000313" key="5">
    <source>
        <dbReference type="Proteomes" id="UP000635245"/>
    </source>
</evidence>
<comment type="similarity">
    <text evidence="1 3">Belongs to the short-chain dehydrogenases/reductases (SDR) family.</text>
</comment>
<reference evidence="4" key="1">
    <citation type="submission" date="2020-12" db="EMBL/GenBank/DDBJ databases">
        <title>Prauserella sp. ASG 168, a novel actinomycete isolated from cave rock.</title>
        <authorList>
            <person name="Suriyachadkun C."/>
        </authorList>
    </citation>
    <scope>NUCLEOTIDE SEQUENCE</scope>
    <source>
        <strain evidence="4">ASG 168</strain>
    </source>
</reference>